<reference evidence="1" key="1">
    <citation type="submission" date="2022-03" db="EMBL/GenBank/DDBJ databases">
        <authorList>
            <person name="Martin H S."/>
        </authorList>
    </citation>
    <scope>NUCLEOTIDE SEQUENCE</scope>
</reference>
<feature type="non-terminal residue" evidence="1">
    <location>
        <position position="1"/>
    </location>
</feature>
<sequence length="154" mass="17254">MRGYYFDRRYERLDAIDSEPRAIRENCIIASGGKRPAVASTRSLAGVREERPNLQLKGEPSRTLYPRLSALNAHFAPSAPLEEIESDRFPRYLICYVILINRRGATCPPLEVNGARIETDAVIYRIDKSVMGGAGRDNGAECRRGRAARRSCDP</sequence>
<evidence type="ECO:0000313" key="2">
    <source>
        <dbReference type="Proteomes" id="UP000837857"/>
    </source>
</evidence>
<dbReference type="Proteomes" id="UP000837857">
    <property type="component" value="Chromosome 11"/>
</dbReference>
<name>A0ABN8HUB9_9NEOP</name>
<gene>
    <name evidence="1" type="ORF">IPOD504_LOCUS1946</name>
</gene>
<organism evidence="1 2">
    <name type="scientific">Iphiclides podalirius</name>
    <name type="common">scarce swallowtail</name>
    <dbReference type="NCBI Taxonomy" id="110791"/>
    <lineage>
        <taxon>Eukaryota</taxon>
        <taxon>Metazoa</taxon>
        <taxon>Ecdysozoa</taxon>
        <taxon>Arthropoda</taxon>
        <taxon>Hexapoda</taxon>
        <taxon>Insecta</taxon>
        <taxon>Pterygota</taxon>
        <taxon>Neoptera</taxon>
        <taxon>Endopterygota</taxon>
        <taxon>Lepidoptera</taxon>
        <taxon>Glossata</taxon>
        <taxon>Ditrysia</taxon>
        <taxon>Papilionoidea</taxon>
        <taxon>Papilionidae</taxon>
        <taxon>Papilioninae</taxon>
        <taxon>Iphiclides</taxon>
    </lineage>
</organism>
<proteinExistence type="predicted"/>
<dbReference type="EMBL" id="OW152823">
    <property type="protein sequence ID" value="CAH2039748.1"/>
    <property type="molecule type" value="Genomic_DNA"/>
</dbReference>
<evidence type="ECO:0000313" key="1">
    <source>
        <dbReference type="EMBL" id="CAH2039748.1"/>
    </source>
</evidence>
<protein>
    <submittedName>
        <fullName evidence="1">Uncharacterized protein</fullName>
    </submittedName>
</protein>
<keyword evidence="2" id="KW-1185">Reference proteome</keyword>
<accession>A0ABN8HUB9</accession>